<dbReference type="PANTHER" id="PTHR22726">
    <property type="entry name" value="METALLOENDOPEPTIDASE OMA1"/>
    <property type="match status" value="1"/>
</dbReference>
<feature type="transmembrane region" description="Helical" evidence="7">
    <location>
        <begin position="118"/>
        <end position="137"/>
    </location>
</feature>
<dbReference type="InterPro" id="IPR055518">
    <property type="entry name" value="DUF7092"/>
</dbReference>
<dbReference type="STRING" id="1742972.COMA1_10890"/>
<dbReference type="Pfam" id="PF23368">
    <property type="entry name" value="DUF7092"/>
    <property type="match status" value="1"/>
</dbReference>
<keyword evidence="3 6" id="KW-0378">Hydrolase</keyword>
<proteinExistence type="inferred from homology"/>
<keyword evidence="5 6" id="KW-0482">Metalloprotease</keyword>
<dbReference type="InterPro" id="IPR051156">
    <property type="entry name" value="Mito/Outer_Membr_Metalloprot"/>
</dbReference>
<evidence type="ECO:0000256" key="1">
    <source>
        <dbReference type="ARBA" id="ARBA00022670"/>
    </source>
</evidence>
<evidence type="ECO:0000259" key="9">
    <source>
        <dbReference type="Pfam" id="PF23368"/>
    </source>
</evidence>
<dbReference type="PANTHER" id="PTHR22726:SF1">
    <property type="entry name" value="METALLOENDOPEPTIDASE OMA1, MITOCHONDRIAL"/>
    <property type="match status" value="1"/>
</dbReference>
<evidence type="ECO:0000313" key="11">
    <source>
        <dbReference type="Proteomes" id="UP000199032"/>
    </source>
</evidence>
<evidence type="ECO:0000256" key="5">
    <source>
        <dbReference type="ARBA" id="ARBA00023049"/>
    </source>
</evidence>
<dbReference type="CDD" id="cd07332">
    <property type="entry name" value="M48C_Oma1_like"/>
    <property type="match status" value="1"/>
</dbReference>
<dbReference type="GO" id="GO:0016020">
    <property type="term" value="C:membrane"/>
    <property type="evidence" value="ECO:0007669"/>
    <property type="project" value="TreeGrafter"/>
</dbReference>
<dbReference type="GO" id="GO:0051603">
    <property type="term" value="P:proteolysis involved in protein catabolic process"/>
    <property type="evidence" value="ECO:0007669"/>
    <property type="project" value="TreeGrafter"/>
</dbReference>
<dbReference type="Proteomes" id="UP000199032">
    <property type="component" value="Unassembled WGS sequence"/>
</dbReference>
<evidence type="ECO:0000256" key="7">
    <source>
        <dbReference type="SAM" id="Phobius"/>
    </source>
</evidence>
<keyword evidence="4 6" id="KW-0862">Zinc</keyword>
<evidence type="ECO:0000256" key="6">
    <source>
        <dbReference type="RuleBase" id="RU003983"/>
    </source>
</evidence>
<dbReference type="Gene3D" id="3.30.2010.10">
    <property type="entry name" value="Metalloproteases ('zincins'), catalytic domain"/>
    <property type="match status" value="1"/>
</dbReference>
<feature type="domain" description="DUF7092" evidence="9">
    <location>
        <begin position="21"/>
        <end position="94"/>
    </location>
</feature>
<name>A0A0S4L8I9_9BACT</name>
<keyword evidence="7" id="KW-0812">Transmembrane</keyword>
<keyword evidence="7" id="KW-0472">Membrane</keyword>
<evidence type="ECO:0000256" key="2">
    <source>
        <dbReference type="ARBA" id="ARBA00022723"/>
    </source>
</evidence>
<comment type="cofactor">
    <cofactor evidence="6">
        <name>Zn(2+)</name>
        <dbReference type="ChEBI" id="CHEBI:29105"/>
    </cofactor>
    <text evidence="6">Binds 1 zinc ion per subunit.</text>
</comment>
<dbReference type="Pfam" id="PF01435">
    <property type="entry name" value="Peptidase_M48"/>
    <property type="match status" value="1"/>
</dbReference>
<keyword evidence="1 6" id="KW-0645">Protease</keyword>
<accession>A0A0S4L8I9</accession>
<organism evidence="10 11">
    <name type="scientific">Candidatus Nitrospira nitrosa</name>
    <dbReference type="NCBI Taxonomy" id="1742972"/>
    <lineage>
        <taxon>Bacteria</taxon>
        <taxon>Pseudomonadati</taxon>
        <taxon>Nitrospirota</taxon>
        <taxon>Nitrospiria</taxon>
        <taxon>Nitrospirales</taxon>
        <taxon>Nitrospiraceae</taxon>
        <taxon>Nitrospira</taxon>
    </lineage>
</organism>
<keyword evidence="7" id="KW-1133">Transmembrane helix</keyword>
<reference evidence="10 11" key="1">
    <citation type="submission" date="2015-10" db="EMBL/GenBank/DDBJ databases">
        <authorList>
            <person name="Gilbert D.G."/>
        </authorList>
    </citation>
    <scope>NUCLEOTIDE SEQUENCE [LARGE SCALE GENOMIC DNA]</scope>
    <source>
        <strain evidence="10">COMA1</strain>
    </source>
</reference>
<dbReference type="OrthoDB" id="9810445at2"/>
<keyword evidence="11" id="KW-1185">Reference proteome</keyword>
<comment type="similarity">
    <text evidence="6">Belongs to the peptidase M48 family.</text>
</comment>
<dbReference type="AlphaFoldDB" id="A0A0S4L8I9"/>
<evidence type="ECO:0000256" key="4">
    <source>
        <dbReference type="ARBA" id="ARBA00022833"/>
    </source>
</evidence>
<dbReference type="EMBL" id="CZQA01000001">
    <property type="protein sequence ID" value="CUS32944.1"/>
    <property type="molecule type" value="Genomic_DNA"/>
</dbReference>
<dbReference type="InterPro" id="IPR001915">
    <property type="entry name" value="Peptidase_M48"/>
</dbReference>
<feature type="domain" description="Peptidase M48" evidence="8">
    <location>
        <begin position="176"/>
        <end position="352"/>
    </location>
</feature>
<evidence type="ECO:0000313" key="10">
    <source>
        <dbReference type="EMBL" id="CUS32944.1"/>
    </source>
</evidence>
<evidence type="ECO:0000256" key="3">
    <source>
        <dbReference type="ARBA" id="ARBA00022801"/>
    </source>
</evidence>
<dbReference type="GO" id="GO:0046872">
    <property type="term" value="F:metal ion binding"/>
    <property type="evidence" value="ECO:0007669"/>
    <property type="project" value="UniProtKB-KW"/>
</dbReference>
<dbReference type="GO" id="GO:0004222">
    <property type="term" value="F:metalloendopeptidase activity"/>
    <property type="evidence" value="ECO:0007669"/>
    <property type="project" value="InterPro"/>
</dbReference>
<evidence type="ECO:0000259" key="8">
    <source>
        <dbReference type="Pfam" id="PF01435"/>
    </source>
</evidence>
<sequence>MGFSIPGSTLASVTPSMTWVGYYLDGKTATRQQVTVHVSAHALQIMGEDGRTLRWPYAGICQTQGAYKGEPVRLEYGAEPAQVLVISDPAFLNALHTIVPVQTTHLHNPLHRGVRARLTVVAAFAVLVIGGALYLWGIPGLASVIAPRVPVEWETRLSDAVIEQLAPSSSRCVDPARTHTLDTILAALMGQAQSPYVMRVIVVREPTMNAFALPGGYIVVFSGLLERTETPGQFAGVLAHELQHILKRHTTRAMIEQASTSLLLAMIAGDFSGAMAYGLEGARTLGRLQYGRQFEEEADALGIHMLQAAGIDPQDMIAFYQIMNEKTLNPSGVWAYLSTHPSTEDRIKRLASLSNKASTKPATFLPDADWVSTRSICGEPSHQTTDPVQSTP</sequence>
<keyword evidence="2" id="KW-0479">Metal-binding</keyword>
<protein>
    <submittedName>
        <fullName evidence="10">Putative Peptidase, family M48</fullName>
    </submittedName>
</protein>
<gene>
    <name evidence="10" type="ORF">COMA1_10890</name>
</gene>